<sequence>MLLSCEKDISLNLDEALDRMGKSSELMERALLFK</sequence>
<comment type="caution">
    <text evidence="1">The sequence shown here is derived from an EMBL/GenBank/DDBJ whole genome shotgun (WGS) entry which is preliminary data.</text>
</comment>
<gene>
    <name evidence="1" type="ORF">FWK35_00019130</name>
</gene>
<keyword evidence="2" id="KW-1185">Reference proteome</keyword>
<accession>A0A6G0XZ98</accession>
<proteinExistence type="predicted"/>
<dbReference type="EMBL" id="VUJU01007281">
    <property type="protein sequence ID" value="KAF0746250.1"/>
    <property type="molecule type" value="Genomic_DNA"/>
</dbReference>
<evidence type="ECO:0000313" key="2">
    <source>
        <dbReference type="Proteomes" id="UP000478052"/>
    </source>
</evidence>
<organism evidence="1 2">
    <name type="scientific">Aphis craccivora</name>
    <name type="common">Cowpea aphid</name>
    <dbReference type="NCBI Taxonomy" id="307492"/>
    <lineage>
        <taxon>Eukaryota</taxon>
        <taxon>Metazoa</taxon>
        <taxon>Ecdysozoa</taxon>
        <taxon>Arthropoda</taxon>
        <taxon>Hexapoda</taxon>
        <taxon>Insecta</taxon>
        <taxon>Pterygota</taxon>
        <taxon>Neoptera</taxon>
        <taxon>Paraneoptera</taxon>
        <taxon>Hemiptera</taxon>
        <taxon>Sternorrhyncha</taxon>
        <taxon>Aphidomorpha</taxon>
        <taxon>Aphidoidea</taxon>
        <taxon>Aphididae</taxon>
        <taxon>Aphidini</taxon>
        <taxon>Aphis</taxon>
        <taxon>Aphis</taxon>
    </lineage>
</organism>
<dbReference type="AlphaFoldDB" id="A0A6G0XZ98"/>
<dbReference type="Proteomes" id="UP000478052">
    <property type="component" value="Unassembled WGS sequence"/>
</dbReference>
<evidence type="ECO:0000313" key="1">
    <source>
        <dbReference type="EMBL" id="KAF0746250.1"/>
    </source>
</evidence>
<name>A0A6G0XZ98_APHCR</name>
<reference evidence="1 2" key="1">
    <citation type="submission" date="2019-08" db="EMBL/GenBank/DDBJ databases">
        <title>Whole genome of Aphis craccivora.</title>
        <authorList>
            <person name="Voronova N.V."/>
            <person name="Shulinski R.S."/>
            <person name="Bandarenka Y.V."/>
            <person name="Zhorov D.G."/>
            <person name="Warner D."/>
        </authorList>
    </citation>
    <scope>NUCLEOTIDE SEQUENCE [LARGE SCALE GENOMIC DNA]</scope>
    <source>
        <strain evidence="1">180601</strain>
        <tissue evidence="1">Whole Body</tissue>
    </source>
</reference>
<protein>
    <submittedName>
        <fullName evidence="1">Zinc finger MYM-type protein 1-like</fullName>
    </submittedName>
</protein>